<dbReference type="EMBL" id="ABYH01000185">
    <property type="protein sequence ID" value="EEC96884.1"/>
    <property type="molecule type" value="Genomic_DNA"/>
</dbReference>
<dbReference type="AlphaFoldDB" id="B7B9K8"/>
<gene>
    <name evidence="2" type="ORF">PRABACTJOHN_01710</name>
</gene>
<protein>
    <submittedName>
        <fullName evidence="2">Uncharacterized protein</fullName>
    </submittedName>
</protein>
<organism evidence="2 3">
    <name type="scientific">Parabacteroides johnsonii DSM 18315</name>
    <dbReference type="NCBI Taxonomy" id="537006"/>
    <lineage>
        <taxon>Bacteria</taxon>
        <taxon>Pseudomonadati</taxon>
        <taxon>Bacteroidota</taxon>
        <taxon>Bacteroidia</taxon>
        <taxon>Bacteroidales</taxon>
        <taxon>Tannerellaceae</taxon>
        <taxon>Parabacteroides</taxon>
    </lineage>
</organism>
<proteinExistence type="predicted"/>
<reference evidence="2 3" key="2">
    <citation type="submission" date="2008-10" db="EMBL/GenBank/DDBJ databases">
        <authorList>
            <person name="Fulton L."/>
            <person name="Clifton S."/>
            <person name="Fulton B."/>
            <person name="Xu J."/>
            <person name="Minx P."/>
            <person name="Pepin K.H."/>
            <person name="Johnson M."/>
            <person name="Bhonagiri V."/>
            <person name="Nash W.E."/>
            <person name="Mardis E.R."/>
            <person name="Wilson R.K."/>
        </authorList>
    </citation>
    <scope>NUCLEOTIDE SEQUENCE [LARGE SCALE GENOMIC DNA]</scope>
    <source>
        <strain evidence="2 3">DSM 18315</strain>
    </source>
</reference>
<sequence length="68" mass="8277">MNFVHILSFLSNINFFHYKSFPFRVLLHILYRRVFILLMFCLIKNIFNEGFVLKKLTNCEVLILFLSF</sequence>
<accession>B7B9K8</accession>
<keyword evidence="1" id="KW-0472">Membrane</keyword>
<evidence type="ECO:0000313" key="2">
    <source>
        <dbReference type="EMBL" id="EEC96884.1"/>
    </source>
</evidence>
<comment type="caution">
    <text evidence="2">The sequence shown here is derived from an EMBL/GenBank/DDBJ whole genome shotgun (WGS) entry which is preliminary data.</text>
</comment>
<name>B7B9K8_9BACT</name>
<dbReference type="Proteomes" id="UP000005510">
    <property type="component" value="Unassembled WGS sequence"/>
</dbReference>
<dbReference type="STRING" id="537006.PRABACTJOHN_01710"/>
<dbReference type="HOGENOM" id="CLU_2790181_0_0_10"/>
<evidence type="ECO:0000256" key="1">
    <source>
        <dbReference type="SAM" id="Phobius"/>
    </source>
</evidence>
<keyword evidence="1" id="KW-0812">Transmembrane</keyword>
<reference evidence="2 3" key="1">
    <citation type="submission" date="2008-10" db="EMBL/GenBank/DDBJ databases">
        <title>Draft genome sequence of Parabacteroides johnsonii (DSM 18315).</title>
        <authorList>
            <person name="Sudarsanam P."/>
            <person name="Ley R."/>
            <person name="Guruge J."/>
            <person name="Turnbaugh P.J."/>
            <person name="Mahowald M."/>
            <person name="Liep D."/>
            <person name="Gordon J."/>
        </authorList>
    </citation>
    <scope>NUCLEOTIDE SEQUENCE [LARGE SCALE GENOMIC DNA]</scope>
    <source>
        <strain evidence="2 3">DSM 18315</strain>
    </source>
</reference>
<keyword evidence="1" id="KW-1133">Transmembrane helix</keyword>
<evidence type="ECO:0000313" key="3">
    <source>
        <dbReference type="Proteomes" id="UP000005510"/>
    </source>
</evidence>
<feature type="transmembrane region" description="Helical" evidence="1">
    <location>
        <begin position="29"/>
        <end position="47"/>
    </location>
</feature>